<dbReference type="Proteomes" id="UP000814033">
    <property type="component" value="Unassembled WGS sequence"/>
</dbReference>
<evidence type="ECO:0000313" key="1">
    <source>
        <dbReference type="EMBL" id="KAI0038251.1"/>
    </source>
</evidence>
<gene>
    <name evidence="1" type="ORF">FA95DRAFT_1613532</name>
</gene>
<accession>A0ACB8R3Y0</accession>
<organism evidence="1 2">
    <name type="scientific">Auriscalpium vulgare</name>
    <dbReference type="NCBI Taxonomy" id="40419"/>
    <lineage>
        <taxon>Eukaryota</taxon>
        <taxon>Fungi</taxon>
        <taxon>Dikarya</taxon>
        <taxon>Basidiomycota</taxon>
        <taxon>Agaricomycotina</taxon>
        <taxon>Agaricomycetes</taxon>
        <taxon>Russulales</taxon>
        <taxon>Auriscalpiaceae</taxon>
        <taxon>Auriscalpium</taxon>
    </lineage>
</organism>
<name>A0ACB8R3Y0_9AGAM</name>
<protein>
    <submittedName>
        <fullName evidence="1">Uncharacterized protein</fullName>
    </submittedName>
</protein>
<reference evidence="1" key="2">
    <citation type="journal article" date="2022" name="New Phytol.">
        <title>Evolutionary transition to the ectomycorrhizal habit in the genomes of a hyperdiverse lineage of mushroom-forming fungi.</title>
        <authorList>
            <person name="Looney B."/>
            <person name="Miyauchi S."/>
            <person name="Morin E."/>
            <person name="Drula E."/>
            <person name="Courty P.E."/>
            <person name="Kohler A."/>
            <person name="Kuo A."/>
            <person name="LaButti K."/>
            <person name="Pangilinan J."/>
            <person name="Lipzen A."/>
            <person name="Riley R."/>
            <person name="Andreopoulos W."/>
            <person name="He G."/>
            <person name="Johnson J."/>
            <person name="Nolan M."/>
            <person name="Tritt A."/>
            <person name="Barry K.W."/>
            <person name="Grigoriev I.V."/>
            <person name="Nagy L.G."/>
            <person name="Hibbett D."/>
            <person name="Henrissat B."/>
            <person name="Matheny P.B."/>
            <person name="Labbe J."/>
            <person name="Martin F.M."/>
        </authorList>
    </citation>
    <scope>NUCLEOTIDE SEQUENCE</scope>
    <source>
        <strain evidence="1">FP105234-sp</strain>
    </source>
</reference>
<comment type="caution">
    <text evidence="1">The sequence shown here is derived from an EMBL/GenBank/DDBJ whole genome shotgun (WGS) entry which is preliminary data.</text>
</comment>
<sequence>MSVEAPAQIAAVKGRLRTQREHDRYCAQYNRQLGNVMQRKLRSVTGNPKANVPRTVPNWQTVLLQTYGVRTDGWPEEFSKFKSIRAATRAHQRTKELLRMWSAELIVFRLLEPAELALEGVELVRKKQRADVGGKHSRNGVLAPVLTPAVVSKADLRDDRLFLPFDPRKEFLPDALPDVIRGMKILDPEACCQ</sequence>
<evidence type="ECO:0000313" key="2">
    <source>
        <dbReference type="Proteomes" id="UP000814033"/>
    </source>
</evidence>
<reference evidence="1" key="1">
    <citation type="submission" date="2021-02" db="EMBL/GenBank/DDBJ databases">
        <authorList>
            <consortium name="DOE Joint Genome Institute"/>
            <person name="Ahrendt S."/>
            <person name="Looney B.P."/>
            <person name="Miyauchi S."/>
            <person name="Morin E."/>
            <person name="Drula E."/>
            <person name="Courty P.E."/>
            <person name="Chicoki N."/>
            <person name="Fauchery L."/>
            <person name="Kohler A."/>
            <person name="Kuo A."/>
            <person name="Labutti K."/>
            <person name="Pangilinan J."/>
            <person name="Lipzen A."/>
            <person name="Riley R."/>
            <person name="Andreopoulos W."/>
            <person name="He G."/>
            <person name="Johnson J."/>
            <person name="Barry K.W."/>
            <person name="Grigoriev I.V."/>
            <person name="Nagy L."/>
            <person name="Hibbett D."/>
            <person name="Henrissat B."/>
            <person name="Matheny P.B."/>
            <person name="Labbe J."/>
            <person name="Martin F."/>
        </authorList>
    </citation>
    <scope>NUCLEOTIDE SEQUENCE</scope>
    <source>
        <strain evidence="1">FP105234-sp</strain>
    </source>
</reference>
<keyword evidence="2" id="KW-1185">Reference proteome</keyword>
<dbReference type="EMBL" id="MU276551">
    <property type="protein sequence ID" value="KAI0038251.1"/>
    <property type="molecule type" value="Genomic_DNA"/>
</dbReference>
<proteinExistence type="predicted"/>